<dbReference type="Proteomes" id="UP000735302">
    <property type="component" value="Unassembled WGS sequence"/>
</dbReference>
<feature type="signal peptide" evidence="1">
    <location>
        <begin position="1"/>
        <end position="24"/>
    </location>
</feature>
<reference evidence="2 3" key="1">
    <citation type="journal article" date="2021" name="Elife">
        <title>Chloroplast acquisition without the gene transfer in kleptoplastic sea slugs, Plakobranchus ocellatus.</title>
        <authorList>
            <person name="Maeda T."/>
            <person name="Takahashi S."/>
            <person name="Yoshida T."/>
            <person name="Shimamura S."/>
            <person name="Takaki Y."/>
            <person name="Nagai Y."/>
            <person name="Toyoda A."/>
            <person name="Suzuki Y."/>
            <person name="Arimoto A."/>
            <person name="Ishii H."/>
            <person name="Satoh N."/>
            <person name="Nishiyama T."/>
            <person name="Hasebe M."/>
            <person name="Maruyama T."/>
            <person name="Minagawa J."/>
            <person name="Obokata J."/>
            <person name="Shigenobu S."/>
        </authorList>
    </citation>
    <scope>NUCLEOTIDE SEQUENCE [LARGE SCALE GENOMIC DNA]</scope>
</reference>
<organism evidence="2 3">
    <name type="scientific">Plakobranchus ocellatus</name>
    <dbReference type="NCBI Taxonomy" id="259542"/>
    <lineage>
        <taxon>Eukaryota</taxon>
        <taxon>Metazoa</taxon>
        <taxon>Spiralia</taxon>
        <taxon>Lophotrochozoa</taxon>
        <taxon>Mollusca</taxon>
        <taxon>Gastropoda</taxon>
        <taxon>Heterobranchia</taxon>
        <taxon>Euthyneura</taxon>
        <taxon>Panpulmonata</taxon>
        <taxon>Sacoglossa</taxon>
        <taxon>Placobranchoidea</taxon>
        <taxon>Plakobranchidae</taxon>
        <taxon>Plakobranchus</taxon>
    </lineage>
</organism>
<evidence type="ECO:0000313" key="2">
    <source>
        <dbReference type="EMBL" id="GFN94838.1"/>
    </source>
</evidence>
<evidence type="ECO:0000256" key="1">
    <source>
        <dbReference type="SAM" id="SignalP"/>
    </source>
</evidence>
<gene>
    <name evidence="2" type="ORF">PoB_002134400</name>
</gene>
<sequence>MDLNSCHIWLFCALVTSWLFTCLAQSTRYSDLADSRLLFVTQHPQHLWRPLTSRGNQPMVNLQAVYPRTSLDRYQRDQLSYLIPQVPHTELYLNPSVISPPIQESSQIGDPTYIKAPFLTAQLPQRSLETPSFLDPRNFRTPDMTLKEMRRTLADVESHTQVKKMGNPNDYTGSRVLILLLREQCARLAQSNDPDILQFCLQFDSRFRSFLF</sequence>
<evidence type="ECO:0000313" key="3">
    <source>
        <dbReference type="Proteomes" id="UP000735302"/>
    </source>
</evidence>
<name>A0AAV3ZLT4_9GAST</name>
<keyword evidence="3" id="KW-1185">Reference proteome</keyword>
<proteinExistence type="predicted"/>
<keyword evidence="1" id="KW-0732">Signal</keyword>
<comment type="caution">
    <text evidence="2">The sequence shown here is derived from an EMBL/GenBank/DDBJ whole genome shotgun (WGS) entry which is preliminary data.</text>
</comment>
<protein>
    <submittedName>
        <fullName evidence="2">Uncharacterized protein</fullName>
    </submittedName>
</protein>
<dbReference type="EMBL" id="BLXT01002480">
    <property type="protein sequence ID" value="GFN94838.1"/>
    <property type="molecule type" value="Genomic_DNA"/>
</dbReference>
<accession>A0AAV3ZLT4</accession>
<feature type="chain" id="PRO_5043730257" evidence="1">
    <location>
        <begin position="25"/>
        <end position="212"/>
    </location>
</feature>
<dbReference type="AlphaFoldDB" id="A0AAV3ZLT4"/>